<dbReference type="Pfam" id="PF00326">
    <property type="entry name" value="Peptidase_S9"/>
    <property type="match status" value="1"/>
</dbReference>
<proteinExistence type="predicted"/>
<dbReference type="Proteomes" id="UP001156870">
    <property type="component" value="Unassembled WGS sequence"/>
</dbReference>
<dbReference type="InterPro" id="IPR001375">
    <property type="entry name" value="Peptidase_S9_cat"/>
</dbReference>
<dbReference type="SUPFAM" id="SSF82171">
    <property type="entry name" value="DPP6 N-terminal domain-like"/>
    <property type="match status" value="1"/>
</dbReference>
<evidence type="ECO:0000259" key="2">
    <source>
        <dbReference type="Pfam" id="PF00326"/>
    </source>
</evidence>
<dbReference type="AlphaFoldDB" id="A0AA37WL04"/>
<dbReference type="PANTHER" id="PTHR11731">
    <property type="entry name" value="PROTEASE FAMILY S9B,C DIPEPTIDYL-PEPTIDASE IV-RELATED"/>
    <property type="match status" value="1"/>
</dbReference>
<dbReference type="SUPFAM" id="SSF53474">
    <property type="entry name" value="alpha/beta-Hydrolases"/>
    <property type="match status" value="1"/>
</dbReference>
<comment type="caution">
    <text evidence="4">The sequence shown here is derived from an EMBL/GenBank/DDBJ whole genome shotgun (WGS) entry which is preliminary data.</text>
</comment>
<evidence type="ECO:0000259" key="3">
    <source>
        <dbReference type="Pfam" id="PF00930"/>
    </source>
</evidence>
<dbReference type="Pfam" id="PF00930">
    <property type="entry name" value="DPPIV_N"/>
    <property type="match status" value="1"/>
</dbReference>
<protein>
    <submittedName>
        <fullName evidence="4">Peptidase S9</fullName>
    </submittedName>
</protein>
<dbReference type="RefSeq" id="WP_232593389.1">
    <property type="nucleotide sequence ID" value="NZ_BSPD01000029.1"/>
</dbReference>
<evidence type="ECO:0000256" key="1">
    <source>
        <dbReference type="SAM" id="SignalP"/>
    </source>
</evidence>
<evidence type="ECO:0000313" key="4">
    <source>
        <dbReference type="EMBL" id="GLS25354.1"/>
    </source>
</evidence>
<gene>
    <name evidence="4" type="primary">dpp4</name>
    <name evidence="4" type="ORF">GCM10007877_10680</name>
</gene>
<dbReference type="Gene3D" id="2.140.10.30">
    <property type="entry name" value="Dipeptidylpeptidase IV, N-terminal domain"/>
    <property type="match status" value="1"/>
</dbReference>
<dbReference type="InterPro" id="IPR029058">
    <property type="entry name" value="AB_hydrolase_fold"/>
</dbReference>
<dbReference type="Gene3D" id="3.40.50.1820">
    <property type="entry name" value="alpha/beta hydrolase"/>
    <property type="match status" value="1"/>
</dbReference>
<dbReference type="EMBL" id="BSPD01000029">
    <property type="protein sequence ID" value="GLS25354.1"/>
    <property type="molecule type" value="Genomic_DNA"/>
</dbReference>
<dbReference type="GO" id="GO:0008236">
    <property type="term" value="F:serine-type peptidase activity"/>
    <property type="evidence" value="ECO:0007669"/>
    <property type="project" value="InterPro"/>
</dbReference>
<accession>A0AA37WL04</accession>
<organism evidence="4 5">
    <name type="scientific">Marinibactrum halimedae</name>
    <dbReference type="NCBI Taxonomy" id="1444977"/>
    <lineage>
        <taxon>Bacteria</taxon>
        <taxon>Pseudomonadati</taxon>
        <taxon>Pseudomonadota</taxon>
        <taxon>Gammaproteobacteria</taxon>
        <taxon>Cellvibrionales</taxon>
        <taxon>Cellvibrionaceae</taxon>
        <taxon>Marinibactrum</taxon>
    </lineage>
</organism>
<evidence type="ECO:0000313" key="5">
    <source>
        <dbReference type="Proteomes" id="UP001156870"/>
    </source>
</evidence>
<sequence length="748" mass="86172">MLKTLLSSVLASTLALSSTVICATPTENNDTTLSIERIFSSPDLSGSSPKLLKLSPDGERVTYIKAKPTDINRYDLWEYHIESKQHQLLVDADQLHSGAENLSDEEKARRERMRQYGTGIMDYRWSKDGSALLFPLAGDAYYLKLGDKKPKQILNTETFETDIRFSPQGNYISFIRDQNVFIKHIESDKETQISQDGGGLIKYGMAEFVAQEEMGRMTGYWWSSDEKHIALTRVDESPVEVITRSEIYADSIKMIEQRYPRAGTPNVEITLAVVNIENQQWDWVDLGKNKDIYLARVDWMPDNQHLTYQWQNRSQNRLELRRYDIASKKQKTLIKEKSKTWVNLNDDLTFLDDKQHFVWASERDGFKHLYLYNTNGKRIKQLTKGDWTIDALEAINQEKQRIYFTARKDSPLERHLYAINLTDSKKPEKIETLSSRVGTHKVSFSKDASVYVDKYSTINSPWQVSLHQADGQHLTWLEENTINGAHPLSPYQPQWVEPTFGSLNTKDGAELFYRLYTPKKLTGQHPAIIYVYGGPHAQVVNNQWAGDRGLLFQYWANKGYVVFSIDNRGSNYRGKKFEEPIYQAMGNIEVEDQIEGAKFLQSLDYVDANNIGIYGHSYGGYMTLMTMFKAGDYFSAGVSGAPVTQWGLYDTHYTERYMGNPTKVPEAYTNSSVFPYAKDLKGDLFIYHGMADDNVLFQNSTELYKHLQDLSIPFQMMDYPGKKHSIRGNNTRIHMYHTITNFFDRTLK</sequence>
<feature type="domain" description="Peptidase S9 prolyl oligopeptidase catalytic" evidence="2">
    <location>
        <begin position="552"/>
        <end position="748"/>
    </location>
</feature>
<name>A0AA37WL04_9GAMM</name>
<dbReference type="GO" id="GO:0006508">
    <property type="term" value="P:proteolysis"/>
    <property type="evidence" value="ECO:0007669"/>
    <property type="project" value="InterPro"/>
</dbReference>
<keyword evidence="1" id="KW-0732">Signal</keyword>
<reference evidence="4 5" key="1">
    <citation type="journal article" date="2014" name="Int. J. Syst. Evol. Microbiol.">
        <title>Complete genome sequence of Corynebacterium casei LMG S-19264T (=DSM 44701T), isolated from a smear-ripened cheese.</title>
        <authorList>
            <consortium name="US DOE Joint Genome Institute (JGI-PGF)"/>
            <person name="Walter F."/>
            <person name="Albersmeier A."/>
            <person name="Kalinowski J."/>
            <person name="Ruckert C."/>
        </authorList>
    </citation>
    <scope>NUCLEOTIDE SEQUENCE [LARGE SCALE GENOMIC DNA]</scope>
    <source>
        <strain evidence="4 5">NBRC 110095</strain>
    </source>
</reference>
<keyword evidence="5" id="KW-1185">Reference proteome</keyword>
<feature type="domain" description="Dipeptidylpeptidase IV N-terminal" evidence="3">
    <location>
        <begin position="135"/>
        <end position="462"/>
    </location>
</feature>
<feature type="chain" id="PRO_5041367743" evidence="1">
    <location>
        <begin position="24"/>
        <end position="748"/>
    </location>
</feature>
<dbReference type="PANTHER" id="PTHR11731:SF193">
    <property type="entry name" value="DIPEPTIDYL PEPTIDASE 9"/>
    <property type="match status" value="1"/>
</dbReference>
<dbReference type="InterPro" id="IPR002469">
    <property type="entry name" value="Peptidase_S9B_N"/>
</dbReference>
<feature type="signal peptide" evidence="1">
    <location>
        <begin position="1"/>
        <end position="23"/>
    </location>
</feature>
<dbReference type="InterPro" id="IPR050278">
    <property type="entry name" value="Serine_Prot_S9B/DPPIV"/>
</dbReference>
<dbReference type="GO" id="GO:0008239">
    <property type="term" value="F:dipeptidyl-peptidase activity"/>
    <property type="evidence" value="ECO:0007669"/>
    <property type="project" value="TreeGrafter"/>
</dbReference>